<feature type="compositionally biased region" description="Low complexity" evidence="4">
    <location>
        <begin position="1"/>
        <end position="12"/>
    </location>
</feature>
<dbReference type="KEGG" id="psco:LY89DRAFT_702815"/>
<evidence type="ECO:0000256" key="1">
    <source>
        <dbReference type="ARBA" id="ARBA00004123"/>
    </source>
</evidence>
<proteinExistence type="predicted"/>
<comment type="subcellular location">
    <subcellularLocation>
        <location evidence="1">Nucleus</location>
    </subcellularLocation>
</comment>
<feature type="region of interest" description="Disordered" evidence="4">
    <location>
        <begin position="101"/>
        <end position="121"/>
    </location>
</feature>
<dbReference type="InterPro" id="IPR001138">
    <property type="entry name" value="Zn2Cys6_DnaBD"/>
</dbReference>
<dbReference type="GeneID" id="28827000"/>
<dbReference type="FunCoup" id="A0A132B2R4">
    <property type="interactions" value="1401"/>
</dbReference>
<dbReference type="Proteomes" id="UP000070700">
    <property type="component" value="Unassembled WGS sequence"/>
</dbReference>
<protein>
    <recommendedName>
        <fullName evidence="5">Zn(2)-C6 fungal-type domain-containing protein</fullName>
    </recommendedName>
</protein>
<dbReference type="PANTHER" id="PTHR31001:SF49">
    <property type="entry name" value="ZN(II)2CYS6 TRANSCRIPTION FACTOR (EUROFUNG)"/>
    <property type="match status" value="1"/>
</dbReference>
<dbReference type="GO" id="GO:0005634">
    <property type="term" value="C:nucleus"/>
    <property type="evidence" value="ECO:0007669"/>
    <property type="project" value="UniProtKB-SubCell"/>
</dbReference>
<dbReference type="PROSITE" id="PS50048">
    <property type="entry name" value="ZN2_CY6_FUNGAL_2"/>
    <property type="match status" value="1"/>
</dbReference>
<dbReference type="Pfam" id="PF00172">
    <property type="entry name" value="Zn_clus"/>
    <property type="match status" value="1"/>
</dbReference>
<evidence type="ECO:0000256" key="4">
    <source>
        <dbReference type="SAM" id="MobiDB-lite"/>
    </source>
</evidence>
<dbReference type="SMART" id="SM00906">
    <property type="entry name" value="Fungal_trans"/>
    <property type="match status" value="1"/>
</dbReference>
<dbReference type="EMBL" id="KQ947444">
    <property type="protein sequence ID" value="KUJ06682.1"/>
    <property type="molecule type" value="Genomic_DNA"/>
</dbReference>
<sequence length="756" mass="83980">MPPSMNSPSAPSLVPAGDNGTLTSSTNESRHATQKRNRAQLSCTNCRHAKLKCDRKEPCSQCVKKGRESQCIFPRPAPRRKPAVSMQNRLKHLESLVKGAMSGQSPMESRSHGDESSPSINFQMDEQSRNASTTGFGAPEASSGKVLVDENETTYVGATHWAAILEDIEEVKSYFYEEVDDDNHEEDGMWPTAALSFDIETPATKFDLLAALPPRLAVDQLVSRYFNSNSPTLHIFHSPTFQKEYQHFWSNQNDTPIAWLALLYSILVIATLVALGAGEESPDNRGSPSEMIRSYRQCSIQALVLSHYTKPGPYTLETFMIYMEGEFLLNKVDQVQCYLLVGNAVRLGLRMGLHRDSSKIGGHITPFQGEMRRRMWHHMKQIDLLASFHIGLPSTMQSIDSDTLYPGNFRDDDIAENMTELPGPRPDSEHTPISYMVTKSRICDISCKIATIANLLTLPPYSEVMKLDSELMDAHARVPHFFQLPSSGIPITDKPERIVRRISIELLFQKSRCMLHRKYLIKEKKDSRFAYSKDAGLDSSLQLLRIQALAHEVCLPGGLLARDRWFQSALSMHDFLLAAMIVYLSVIRNIGTDRDPTKKNGITQEQQNTIAALEESYRIWTQSTNPTADGKRAAAVLKIMLKKVNLAILRNSSDPSTIAEDTMDRCESYTSNLLSSNLLTNLSLNGDSSISGSSSALPPSDILPIAAASDTSPSSGRELPLDIDLSFLPMESWGEAAAVPSDFSWVCFPSPPGCHC</sequence>
<accession>A0A132B2R4</accession>
<feature type="domain" description="Zn(2)-C6 fungal-type" evidence="5">
    <location>
        <begin position="42"/>
        <end position="73"/>
    </location>
</feature>
<dbReference type="RefSeq" id="XP_018061037.1">
    <property type="nucleotide sequence ID" value="XM_018217274.1"/>
</dbReference>
<name>A0A132B2R4_MOLSC</name>
<dbReference type="InterPro" id="IPR050613">
    <property type="entry name" value="Sec_Metabolite_Reg"/>
</dbReference>
<dbReference type="SMART" id="SM00066">
    <property type="entry name" value="GAL4"/>
    <property type="match status" value="1"/>
</dbReference>
<dbReference type="InParanoid" id="A0A132B2R4"/>
<evidence type="ECO:0000259" key="5">
    <source>
        <dbReference type="PROSITE" id="PS50048"/>
    </source>
</evidence>
<dbReference type="GO" id="GO:0003677">
    <property type="term" value="F:DNA binding"/>
    <property type="evidence" value="ECO:0007669"/>
    <property type="project" value="InterPro"/>
</dbReference>
<dbReference type="CDD" id="cd12148">
    <property type="entry name" value="fungal_TF_MHR"/>
    <property type="match status" value="1"/>
</dbReference>
<evidence type="ECO:0000313" key="6">
    <source>
        <dbReference type="EMBL" id="KUJ06682.1"/>
    </source>
</evidence>
<dbReference type="OrthoDB" id="5431381at2759"/>
<dbReference type="CDD" id="cd00067">
    <property type="entry name" value="GAL4"/>
    <property type="match status" value="1"/>
</dbReference>
<dbReference type="AlphaFoldDB" id="A0A132B2R4"/>
<gene>
    <name evidence="6" type="ORF">LY89DRAFT_702815</name>
</gene>
<dbReference type="SUPFAM" id="SSF57701">
    <property type="entry name" value="Zn2/Cys6 DNA-binding domain"/>
    <property type="match status" value="1"/>
</dbReference>
<dbReference type="GO" id="GO:0006351">
    <property type="term" value="P:DNA-templated transcription"/>
    <property type="evidence" value="ECO:0007669"/>
    <property type="project" value="InterPro"/>
</dbReference>
<dbReference type="PANTHER" id="PTHR31001">
    <property type="entry name" value="UNCHARACTERIZED TRANSCRIPTIONAL REGULATORY PROTEIN"/>
    <property type="match status" value="1"/>
</dbReference>
<feature type="region of interest" description="Disordered" evidence="4">
    <location>
        <begin position="1"/>
        <end position="39"/>
    </location>
</feature>
<dbReference type="GO" id="GO:0000981">
    <property type="term" value="F:DNA-binding transcription factor activity, RNA polymerase II-specific"/>
    <property type="evidence" value="ECO:0007669"/>
    <property type="project" value="InterPro"/>
</dbReference>
<evidence type="ECO:0000256" key="3">
    <source>
        <dbReference type="ARBA" id="ARBA00023242"/>
    </source>
</evidence>
<evidence type="ECO:0000256" key="2">
    <source>
        <dbReference type="ARBA" id="ARBA00022723"/>
    </source>
</evidence>
<keyword evidence="3" id="KW-0539">Nucleus</keyword>
<keyword evidence="2" id="KW-0479">Metal-binding</keyword>
<keyword evidence="7" id="KW-1185">Reference proteome</keyword>
<dbReference type="InterPro" id="IPR007219">
    <property type="entry name" value="XnlR_reg_dom"/>
</dbReference>
<reference evidence="6 7" key="1">
    <citation type="submission" date="2015-10" db="EMBL/GenBank/DDBJ databases">
        <title>Full genome of DAOMC 229536 Phialocephala scopiformis, a fungal endophyte of spruce producing the potent anti-insectan compound rugulosin.</title>
        <authorList>
            <consortium name="DOE Joint Genome Institute"/>
            <person name="Walker A.K."/>
            <person name="Frasz S.L."/>
            <person name="Seifert K.A."/>
            <person name="Miller J.D."/>
            <person name="Mondo S.J."/>
            <person name="Labutti K."/>
            <person name="Lipzen A."/>
            <person name="Dockter R."/>
            <person name="Kennedy M."/>
            <person name="Grigoriev I.V."/>
            <person name="Spatafora J.W."/>
        </authorList>
    </citation>
    <scope>NUCLEOTIDE SEQUENCE [LARGE SCALE GENOMIC DNA]</scope>
    <source>
        <strain evidence="6 7">CBS 120377</strain>
    </source>
</reference>
<dbReference type="GO" id="GO:0008270">
    <property type="term" value="F:zinc ion binding"/>
    <property type="evidence" value="ECO:0007669"/>
    <property type="project" value="InterPro"/>
</dbReference>
<dbReference type="PROSITE" id="PS00463">
    <property type="entry name" value="ZN2_CY6_FUNGAL_1"/>
    <property type="match status" value="1"/>
</dbReference>
<evidence type="ECO:0000313" key="7">
    <source>
        <dbReference type="Proteomes" id="UP000070700"/>
    </source>
</evidence>
<organism evidence="6 7">
    <name type="scientific">Mollisia scopiformis</name>
    <name type="common">Conifer needle endophyte fungus</name>
    <name type="synonym">Phialocephala scopiformis</name>
    <dbReference type="NCBI Taxonomy" id="149040"/>
    <lineage>
        <taxon>Eukaryota</taxon>
        <taxon>Fungi</taxon>
        <taxon>Dikarya</taxon>
        <taxon>Ascomycota</taxon>
        <taxon>Pezizomycotina</taxon>
        <taxon>Leotiomycetes</taxon>
        <taxon>Helotiales</taxon>
        <taxon>Mollisiaceae</taxon>
        <taxon>Mollisia</taxon>
    </lineage>
</organism>
<dbReference type="InterPro" id="IPR036864">
    <property type="entry name" value="Zn2-C6_fun-type_DNA-bd_sf"/>
</dbReference>
<dbReference type="Pfam" id="PF04082">
    <property type="entry name" value="Fungal_trans"/>
    <property type="match status" value="1"/>
</dbReference>
<dbReference type="Gene3D" id="4.10.240.10">
    <property type="entry name" value="Zn(2)-C6 fungal-type DNA-binding domain"/>
    <property type="match status" value="1"/>
</dbReference>